<dbReference type="EMBL" id="QNUG01000040">
    <property type="protein sequence ID" value="REC67784.1"/>
    <property type="molecule type" value="Genomic_DNA"/>
</dbReference>
<dbReference type="AlphaFoldDB" id="A0A3D9CPU6"/>
<sequence length="121" mass="13674">MSKKKVLIFDDETSILEVIFIVLNDLGYEVEVSETADDIIKKVTDFQPDVIIMDNWIPVIGGVEATKLLKATPEYKNIPVIYISANNDIASLANEAMADDYVPKPFDLQDLEEKVLKWINN</sequence>
<dbReference type="PANTHER" id="PTHR44591">
    <property type="entry name" value="STRESS RESPONSE REGULATOR PROTEIN 1"/>
    <property type="match status" value="1"/>
</dbReference>
<dbReference type="Pfam" id="PF00072">
    <property type="entry name" value="Response_reg"/>
    <property type="match status" value="1"/>
</dbReference>
<organism evidence="4 5">
    <name type="scientific">Epilithonimonas hispanica</name>
    <dbReference type="NCBI Taxonomy" id="358687"/>
    <lineage>
        <taxon>Bacteria</taxon>
        <taxon>Pseudomonadati</taxon>
        <taxon>Bacteroidota</taxon>
        <taxon>Flavobacteriia</taxon>
        <taxon>Flavobacteriales</taxon>
        <taxon>Weeksellaceae</taxon>
        <taxon>Chryseobacterium group</taxon>
        <taxon>Epilithonimonas</taxon>
    </lineage>
</organism>
<dbReference type="InterPro" id="IPR011006">
    <property type="entry name" value="CheY-like_superfamily"/>
</dbReference>
<dbReference type="InterPro" id="IPR050595">
    <property type="entry name" value="Bact_response_regulator"/>
</dbReference>
<evidence type="ECO:0000256" key="1">
    <source>
        <dbReference type="ARBA" id="ARBA00022553"/>
    </source>
</evidence>
<reference evidence="4 5" key="1">
    <citation type="journal article" date="2006" name="Int. J. Syst. Evol. Microbiol.">
        <title>Chryseobacterium hispanicum sp. nov., isolated from the drinking water distribution system of Sevilla, Spain.</title>
        <authorList>
            <person name="Gallego V."/>
            <person name="Garcia M.T."/>
            <person name="Ventosa A."/>
        </authorList>
    </citation>
    <scope>NUCLEOTIDE SEQUENCE [LARGE SCALE GENOMIC DNA]</scope>
    <source>
        <strain evidence="4 5">KCTC 22104</strain>
    </source>
</reference>
<evidence type="ECO:0000313" key="5">
    <source>
        <dbReference type="Proteomes" id="UP000256326"/>
    </source>
</evidence>
<evidence type="ECO:0000256" key="2">
    <source>
        <dbReference type="PROSITE-ProRule" id="PRU00169"/>
    </source>
</evidence>
<dbReference type="PROSITE" id="PS50110">
    <property type="entry name" value="RESPONSE_REGULATORY"/>
    <property type="match status" value="1"/>
</dbReference>
<dbReference type="GO" id="GO:0000160">
    <property type="term" value="P:phosphorelay signal transduction system"/>
    <property type="evidence" value="ECO:0007669"/>
    <property type="project" value="InterPro"/>
</dbReference>
<comment type="caution">
    <text evidence="4">The sequence shown here is derived from an EMBL/GenBank/DDBJ whole genome shotgun (WGS) entry which is preliminary data.</text>
</comment>
<dbReference type="Gene3D" id="3.40.50.2300">
    <property type="match status" value="1"/>
</dbReference>
<dbReference type="InterPro" id="IPR001789">
    <property type="entry name" value="Sig_transdc_resp-reg_receiver"/>
</dbReference>
<dbReference type="PANTHER" id="PTHR44591:SF3">
    <property type="entry name" value="RESPONSE REGULATORY DOMAIN-CONTAINING PROTEIN"/>
    <property type="match status" value="1"/>
</dbReference>
<evidence type="ECO:0000259" key="3">
    <source>
        <dbReference type="PROSITE" id="PS50110"/>
    </source>
</evidence>
<name>A0A3D9CPU6_9FLAO</name>
<feature type="domain" description="Response regulatory" evidence="3">
    <location>
        <begin position="5"/>
        <end position="119"/>
    </location>
</feature>
<dbReference type="SMART" id="SM00448">
    <property type="entry name" value="REC"/>
    <property type="match status" value="1"/>
</dbReference>
<dbReference type="Proteomes" id="UP000256326">
    <property type="component" value="Unassembled WGS sequence"/>
</dbReference>
<keyword evidence="5" id="KW-1185">Reference proteome</keyword>
<proteinExistence type="predicted"/>
<dbReference type="SUPFAM" id="SSF52172">
    <property type="entry name" value="CheY-like"/>
    <property type="match status" value="1"/>
</dbReference>
<feature type="modified residue" description="4-aspartylphosphate" evidence="2">
    <location>
        <position position="54"/>
    </location>
</feature>
<protein>
    <submittedName>
        <fullName evidence="4">Response regulator</fullName>
    </submittedName>
</protein>
<evidence type="ECO:0000313" key="4">
    <source>
        <dbReference type="EMBL" id="REC67784.1"/>
    </source>
</evidence>
<keyword evidence="1 2" id="KW-0597">Phosphoprotein</keyword>
<dbReference type="RefSeq" id="WP_116036535.1">
    <property type="nucleotide sequence ID" value="NZ_JBHLVV010000020.1"/>
</dbReference>
<accession>A0A3D9CPU6</accession>
<gene>
    <name evidence="4" type="ORF">DRF58_14770</name>
</gene>
<dbReference type="OrthoDB" id="9789181at2"/>